<dbReference type="PANTHER" id="PTHR44103">
    <property type="entry name" value="PROPROTEIN CONVERTASE P"/>
    <property type="match status" value="1"/>
</dbReference>
<dbReference type="Gene3D" id="2.60.120.260">
    <property type="entry name" value="Galactose-binding domain-like"/>
    <property type="match status" value="1"/>
</dbReference>
<evidence type="ECO:0008006" key="4">
    <source>
        <dbReference type="Google" id="ProtNLM"/>
    </source>
</evidence>
<keyword evidence="3" id="KW-1185">Reference proteome</keyword>
<dbReference type="PANTHER" id="PTHR44103:SF1">
    <property type="entry name" value="PROPROTEIN CONVERTASE P"/>
    <property type="match status" value="1"/>
</dbReference>
<dbReference type="InterPro" id="IPR013320">
    <property type="entry name" value="ConA-like_dom_sf"/>
</dbReference>
<organism evidence="2 3">
    <name type="scientific">Tichowtungia aerotolerans</name>
    <dbReference type="NCBI Taxonomy" id="2697043"/>
    <lineage>
        <taxon>Bacteria</taxon>
        <taxon>Pseudomonadati</taxon>
        <taxon>Kiritimatiellota</taxon>
        <taxon>Tichowtungiia</taxon>
        <taxon>Tichowtungiales</taxon>
        <taxon>Tichowtungiaceae</taxon>
        <taxon>Tichowtungia</taxon>
    </lineage>
</organism>
<dbReference type="SUPFAM" id="SSF69318">
    <property type="entry name" value="Integrin alpha N-terminal domain"/>
    <property type="match status" value="2"/>
</dbReference>
<protein>
    <recommendedName>
        <fullName evidence="4">LamG-like jellyroll fold domain-containing protein</fullName>
    </recommendedName>
</protein>
<dbReference type="EMBL" id="CP047593">
    <property type="protein sequence ID" value="QHI69057.1"/>
    <property type="molecule type" value="Genomic_DNA"/>
</dbReference>
<dbReference type="RefSeq" id="WP_160628009.1">
    <property type="nucleotide sequence ID" value="NZ_CP047593.1"/>
</dbReference>
<dbReference type="Pfam" id="PF13517">
    <property type="entry name" value="FG-GAP_3"/>
    <property type="match status" value="2"/>
</dbReference>
<reference evidence="2 3" key="1">
    <citation type="submission" date="2020-01" db="EMBL/GenBank/DDBJ databases">
        <title>Ponticoccus aerotolerans gen. nov., sp. nov., an anaerobic bacterium and proposal of Ponticoccusceae fam. nov., Ponticoccusles ord. nov. and Ponticoccuse classis nov. in the phylum Kiritimatiellaeota.</title>
        <authorList>
            <person name="Zhou L.Y."/>
            <person name="Du Z.J."/>
        </authorList>
    </citation>
    <scope>NUCLEOTIDE SEQUENCE [LARGE SCALE GENOMIC DNA]</scope>
    <source>
        <strain evidence="2 3">S-5007</strain>
    </source>
</reference>
<proteinExistence type="predicted"/>
<dbReference type="SUPFAM" id="SSF49899">
    <property type="entry name" value="Concanavalin A-like lectins/glucanases"/>
    <property type="match status" value="2"/>
</dbReference>
<sequence>MDSIKKIFFGESGAVCAIIFMLQVPFGEPPAVPPAVGDWPLMGSLDDASGSLPLTAYSDSVPVNADSSFVSDGMACNGTSLVALPELSESQGFTVCGWINASNLETNGFTSTAPHTIFRLYNSTGGTSQFAVRALDATLNGYHSPPAENIWPETPLATDQWTFIAAVCDGESYTFYQNDLPSYEFPIVSSNVFDRLIIGALRADGYRPFNGKIRRFKLFDTALDEATVHAVYTDEKVAKIGDWPLLGSLTNRAGILTLTAYDEGSVIDPSISLESDGMVMDGVGLLALPVLAESQGFTVSGWVKPSRLDDGWSTDAPHTVFRMYNSADSTEQSTLRILDGDLNGYHTPPGANIWLNSPAVSNDWNFVALSCDGDSYTFYQDGLAPQVVPITSSNEYDRLMIGAADASGSRPVFGKMRQLKLYDGALDEAAVREIRRLEKPAGLNLSGNLLTSGSFENTTIEELDATWNFSPTNMWRVDDRQTVDGGQSLAVTAGDSSSFASIRLPVSGDAGEVVFGGWVSVKGSERDRNALVRMTCLAEPAGAPNTTFFVADEPDYSAVSKEYRPDTPPTYFEHRFSVPVDYKSLRLSLAVDTDVGDVYFDRLFVAKTEAFQSNWDVEVQTNTAPNEWRVAAAEYRIAAQASAADRDIFWAEVDFARFFRIYNERDPLDRSSVQVWAVGNGQAERVDAVSDYALPTLESHYPHNGLVRWRGRDWAESYEIYFSPMRADGTATVPGPVMLGAGELLNYAANTIAPAWGSWPGYKFDVKDADGDGDWDLYCGSSDEGFFICRNIGSNASPLFAPRTRLLSTDQAPGSAPNSVWLDWDGDGDNDRIEGVRVSLGTYVDGDYLNLNFNQNSGSAMAADAQVVDEGGTQIKLEDATWYRLGGGDFDNDGSPDIVAGTAMGTLDLLLNRGTDSGKAVVEHVQVPFDLYSSEPYESGDMGLKPVVLDWDGDGDDDIVFTAWQGFFWLLLNNGTANTVDFAPVELLMQQGGQLATGDSVTPDAVDWDNDGDLDLIAGNVCGHINYFENIGSRTNPVFAGMVELQNDLGDSIHITQKGETPIQGPAETMWGYLSAQAADVDGDTDLDVIINDSLGRLRWIENIGTRSVPQLSHEFIDFTVGGIPLLTPWRNRPGVIDLDNDGLLDFFVLDDNGSLVRYEQSASGGGSELAGKTVVPNSEGGTIWINPVISGGGRGRSQIDAGDFDGDGDVDLMVGRPRDQTGLNILYCENVGSPASPVFSVESLSARGVEFVEWTGSAGHEEWHSGCPEMVDWNGDGAMDLLVGVESGRFSLYMQDYFTGGAGFPAVELLSIEKRVMDRTWQIMMDDSRLILQGLLWQNVPLQGPEL</sequence>
<name>A0A6P1M5C8_9BACT</name>
<dbReference type="Pfam" id="PF13385">
    <property type="entry name" value="Laminin_G_3"/>
    <property type="match status" value="2"/>
</dbReference>
<evidence type="ECO:0000256" key="1">
    <source>
        <dbReference type="ARBA" id="ARBA00022729"/>
    </source>
</evidence>
<evidence type="ECO:0000313" key="2">
    <source>
        <dbReference type="EMBL" id="QHI69057.1"/>
    </source>
</evidence>
<dbReference type="KEGG" id="taer:GT409_06225"/>
<dbReference type="InterPro" id="IPR028994">
    <property type="entry name" value="Integrin_alpha_N"/>
</dbReference>
<dbReference type="Proteomes" id="UP000464954">
    <property type="component" value="Chromosome"/>
</dbReference>
<accession>A0A6P1M5C8</accession>
<dbReference type="Gene3D" id="2.130.10.130">
    <property type="entry name" value="Integrin alpha, N-terminal"/>
    <property type="match status" value="2"/>
</dbReference>
<gene>
    <name evidence="2" type="ORF">GT409_06225</name>
</gene>
<evidence type="ECO:0000313" key="3">
    <source>
        <dbReference type="Proteomes" id="UP000464954"/>
    </source>
</evidence>
<dbReference type="InterPro" id="IPR013517">
    <property type="entry name" value="FG-GAP"/>
</dbReference>
<keyword evidence="1" id="KW-0732">Signal</keyword>
<dbReference type="Gene3D" id="2.60.120.200">
    <property type="match status" value="2"/>
</dbReference>